<evidence type="ECO:0000256" key="5">
    <source>
        <dbReference type="ARBA" id="ARBA00023004"/>
    </source>
</evidence>
<dbReference type="PROSITE" id="PS00435">
    <property type="entry name" value="PEROXIDASE_1"/>
    <property type="match status" value="1"/>
</dbReference>
<name>A0ABD3Q6G9_9STRA</name>
<sequence>MLSGTERSDTYGQPPQPQRNRPSRWKAIAAITGAACIACILGGVLVYSGDRDKRTTSASLNQDVASQANSDRGGTDAMDEYIAAVVEKSSTTSRPTNRIVPKPSSRPTGRPTRPRPSNRPTARPTNRIVPKPSSRPTNKKPSIRPTRRPSSRPTPRPNPSPTPNPTPRPTPRPTPKPTSESITNSNCFTTDLYDSIDNDIALLKSTISNDVERSHFLGGIDYDRFSSVPYGSDGCFDPNHDANAGLPEGVWCKGCLLRALHETKYSFVSRADFWIASANAVIRQTSVKNVLDLRNTFRWGRQDRGSCPGSGDRVPTPSSCNDVEGAFLGRMGLEWIDAVALLGAHAIGRGDADNSGHEGTWSDNAADAMVFDKSYYKQLFNNAWHPRNTGRSNQDWTLDEVDPENPQMMLNTDLCLVYDIERTGNNCCTREGECLTYRAPQCPIYDNGSKRREAANAVIGFIGDSMDNEDNMELSSNGVSILPKPFYIAFADAWEKAINLGWNNLSPLDLCLNGQSLFD</sequence>
<feature type="region of interest" description="Disordered" evidence="7">
    <location>
        <begin position="1"/>
        <end position="22"/>
    </location>
</feature>
<evidence type="ECO:0000313" key="10">
    <source>
        <dbReference type="EMBL" id="KAL3795171.1"/>
    </source>
</evidence>
<dbReference type="PANTHER" id="PTHR31356:SF36">
    <property type="entry name" value="L-ASCORBATE PEROXIDASE 3"/>
    <property type="match status" value="1"/>
</dbReference>
<evidence type="ECO:0000256" key="2">
    <source>
        <dbReference type="ARBA" id="ARBA00022617"/>
    </source>
</evidence>
<evidence type="ECO:0000256" key="3">
    <source>
        <dbReference type="ARBA" id="ARBA00022723"/>
    </source>
</evidence>
<keyword evidence="8" id="KW-1133">Transmembrane helix</keyword>
<evidence type="ECO:0000259" key="9">
    <source>
        <dbReference type="Pfam" id="PF00141"/>
    </source>
</evidence>
<keyword evidence="8" id="KW-0472">Membrane</keyword>
<organism evidence="10 11">
    <name type="scientific">Cyclotella atomus</name>
    <dbReference type="NCBI Taxonomy" id="382360"/>
    <lineage>
        <taxon>Eukaryota</taxon>
        <taxon>Sar</taxon>
        <taxon>Stramenopiles</taxon>
        <taxon>Ochrophyta</taxon>
        <taxon>Bacillariophyta</taxon>
        <taxon>Coscinodiscophyceae</taxon>
        <taxon>Thalassiosirophycidae</taxon>
        <taxon>Stephanodiscales</taxon>
        <taxon>Stephanodiscaceae</taxon>
        <taxon>Cyclotella</taxon>
    </lineage>
</organism>
<evidence type="ECO:0000313" key="11">
    <source>
        <dbReference type="Proteomes" id="UP001530400"/>
    </source>
</evidence>
<comment type="similarity">
    <text evidence="6">Belongs to the peroxidase family.</text>
</comment>
<dbReference type="Gene3D" id="1.10.420.10">
    <property type="entry name" value="Peroxidase, domain 2"/>
    <property type="match status" value="1"/>
</dbReference>
<feature type="compositionally biased region" description="Pro residues" evidence="7">
    <location>
        <begin position="152"/>
        <end position="176"/>
    </location>
</feature>
<evidence type="ECO:0000256" key="6">
    <source>
        <dbReference type="RuleBase" id="RU004241"/>
    </source>
</evidence>
<evidence type="ECO:0000256" key="8">
    <source>
        <dbReference type="SAM" id="Phobius"/>
    </source>
</evidence>
<keyword evidence="2" id="KW-0349">Heme</keyword>
<dbReference type="PANTHER" id="PTHR31356">
    <property type="entry name" value="THYLAKOID LUMENAL 29 KDA PROTEIN, CHLOROPLASTIC-RELATED"/>
    <property type="match status" value="1"/>
</dbReference>
<dbReference type="InterPro" id="IPR010255">
    <property type="entry name" value="Haem_peroxidase_sf"/>
</dbReference>
<comment type="caution">
    <text evidence="10">The sequence shown here is derived from an EMBL/GenBank/DDBJ whole genome shotgun (WGS) entry which is preliminary data.</text>
</comment>
<dbReference type="AlphaFoldDB" id="A0ABD3Q6G9"/>
<feature type="compositionally biased region" description="Low complexity" evidence="7">
    <location>
        <begin position="118"/>
        <end position="127"/>
    </location>
</feature>
<dbReference type="EMBL" id="JALLPJ020000332">
    <property type="protein sequence ID" value="KAL3795171.1"/>
    <property type="molecule type" value="Genomic_DNA"/>
</dbReference>
<dbReference type="InterPro" id="IPR044831">
    <property type="entry name" value="Ccp1-like"/>
</dbReference>
<keyword evidence="8" id="KW-0812">Transmembrane</keyword>
<evidence type="ECO:0000256" key="7">
    <source>
        <dbReference type="SAM" id="MobiDB-lite"/>
    </source>
</evidence>
<dbReference type="Proteomes" id="UP001530400">
    <property type="component" value="Unassembled WGS sequence"/>
</dbReference>
<evidence type="ECO:0000256" key="4">
    <source>
        <dbReference type="ARBA" id="ARBA00023002"/>
    </source>
</evidence>
<dbReference type="GO" id="GO:0004601">
    <property type="term" value="F:peroxidase activity"/>
    <property type="evidence" value="ECO:0007669"/>
    <property type="project" value="UniProtKB-KW"/>
</dbReference>
<keyword evidence="11" id="KW-1185">Reference proteome</keyword>
<dbReference type="PRINTS" id="PR00458">
    <property type="entry name" value="PEROXIDASE"/>
</dbReference>
<dbReference type="Gene3D" id="1.10.520.10">
    <property type="match status" value="1"/>
</dbReference>
<feature type="compositionally biased region" description="Basic residues" evidence="7">
    <location>
        <begin position="137"/>
        <end position="150"/>
    </location>
</feature>
<feature type="compositionally biased region" description="Polar residues" evidence="7">
    <location>
        <begin position="56"/>
        <end position="72"/>
    </location>
</feature>
<dbReference type="Pfam" id="PF00141">
    <property type="entry name" value="peroxidase"/>
    <property type="match status" value="1"/>
</dbReference>
<keyword evidence="1" id="KW-0575">Peroxidase</keyword>
<keyword evidence="5" id="KW-0408">Iron</keyword>
<gene>
    <name evidence="10" type="ORF">ACHAWO_005343</name>
</gene>
<protein>
    <recommendedName>
        <fullName evidence="9">Plant heme peroxidase family profile domain-containing protein</fullName>
    </recommendedName>
</protein>
<accession>A0ABD3Q6G9</accession>
<dbReference type="GO" id="GO:0046872">
    <property type="term" value="F:metal ion binding"/>
    <property type="evidence" value="ECO:0007669"/>
    <property type="project" value="UniProtKB-KW"/>
</dbReference>
<reference evidence="10 11" key="1">
    <citation type="submission" date="2024-10" db="EMBL/GenBank/DDBJ databases">
        <title>Updated reference genomes for cyclostephanoid diatoms.</title>
        <authorList>
            <person name="Roberts W.R."/>
            <person name="Alverson A.J."/>
        </authorList>
    </citation>
    <scope>NUCLEOTIDE SEQUENCE [LARGE SCALE GENOMIC DNA]</scope>
    <source>
        <strain evidence="10 11">AJA010-31</strain>
    </source>
</reference>
<feature type="region of interest" description="Disordered" evidence="7">
    <location>
        <begin position="55"/>
        <end position="186"/>
    </location>
</feature>
<proteinExistence type="inferred from homology"/>
<keyword evidence="4" id="KW-0560">Oxidoreductase</keyword>
<dbReference type="InterPro" id="IPR019793">
    <property type="entry name" value="Peroxidases_heam-ligand_BS"/>
</dbReference>
<keyword evidence="3" id="KW-0479">Metal-binding</keyword>
<dbReference type="SUPFAM" id="SSF48113">
    <property type="entry name" value="Heme-dependent peroxidases"/>
    <property type="match status" value="1"/>
</dbReference>
<dbReference type="InterPro" id="IPR002016">
    <property type="entry name" value="Haem_peroxidase"/>
</dbReference>
<feature type="transmembrane region" description="Helical" evidence="8">
    <location>
        <begin position="27"/>
        <end position="47"/>
    </location>
</feature>
<evidence type="ECO:0000256" key="1">
    <source>
        <dbReference type="ARBA" id="ARBA00022559"/>
    </source>
</evidence>
<feature type="domain" description="Plant heme peroxidase family profile" evidence="9">
    <location>
        <begin position="242"/>
        <end position="419"/>
    </location>
</feature>